<reference evidence="1" key="2">
    <citation type="submission" date="2020-11" db="EMBL/GenBank/DDBJ databases">
        <authorList>
            <person name="McCartney M.A."/>
            <person name="Auch B."/>
            <person name="Kono T."/>
            <person name="Mallez S."/>
            <person name="Becker A."/>
            <person name="Gohl D.M."/>
            <person name="Silverstein K.A.T."/>
            <person name="Koren S."/>
            <person name="Bechman K.B."/>
            <person name="Herman A."/>
            <person name="Abrahante J.E."/>
            <person name="Garbe J."/>
        </authorList>
    </citation>
    <scope>NUCLEOTIDE SEQUENCE</scope>
    <source>
        <strain evidence="1">Duluth1</strain>
        <tissue evidence="1">Whole animal</tissue>
    </source>
</reference>
<keyword evidence="2" id="KW-1185">Reference proteome</keyword>
<sequence length="51" mass="5674">MLTQEYLKEPFSAHSCSCATYMTSLIQSSHKYDSSQTIAPCTGPYETFSTT</sequence>
<proteinExistence type="predicted"/>
<dbReference type="Proteomes" id="UP000828390">
    <property type="component" value="Unassembled WGS sequence"/>
</dbReference>
<accession>A0A9D4LSJ4</accession>
<reference evidence="1" key="1">
    <citation type="journal article" date="2019" name="bioRxiv">
        <title>The Genome of the Zebra Mussel, Dreissena polymorpha: A Resource for Invasive Species Research.</title>
        <authorList>
            <person name="McCartney M.A."/>
            <person name="Auch B."/>
            <person name="Kono T."/>
            <person name="Mallez S."/>
            <person name="Zhang Y."/>
            <person name="Obille A."/>
            <person name="Becker A."/>
            <person name="Abrahante J.E."/>
            <person name="Garbe J."/>
            <person name="Badalamenti J.P."/>
            <person name="Herman A."/>
            <person name="Mangelson H."/>
            <person name="Liachko I."/>
            <person name="Sullivan S."/>
            <person name="Sone E.D."/>
            <person name="Koren S."/>
            <person name="Silverstein K.A.T."/>
            <person name="Beckman K.B."/>
            <person name="Gohl D.M."/>
        </authorList>
    </citation>
    <scope>NUCLEOTIDE SEQUENCE</scope>
    <source>
        <strain evidence="1">Duluth1</strain>
        <tissue evidence="1">Whole animal</tissue>
    </source>
</reference>
<name>A0A9D4LSJ4_DREPO</name>
<organism evidence="1 2">
    <name type="scientific">Dreissena polymorpha</name>
    <name type="common">Zebra mussel</name>
    <name type="synonym">Mytilus polymorpha</name>
    <dbReference type="NCBI Taxonomy" id="45954"/>
    <lineage>
        <taxon>Eukaryota</taxon>
        <taxon>Metazoa</taxon>
        <taxon>Spiralia</taxon>
        <taxon>Lophotrochozoa</taxon>
        <taxon>Mollusca</taxon>
        <taxon>Bivalvia</taxon>
        <taxon>Autobranchia</taxon>
        <taxon>Heteroconchia</taxon>
        <taxon>Euheterodonta</taxon>
        <taxon>Imparidentia</taxon>
        <taxon>Neoheterodontei</taxon>
        <taxon>Myida</taxon>
        <taxon>Dreissenoidea</taxon>
        <taxon>Dreissenidae</taxon>
        <taxon>Dreissena</taxon>
    </lineage>
</organism>
<protein>
    <submittedName>
        <fullName evidence="1">Uncharacterized protein</fullName>
    </submittedName>
</protein>
<dbReference type="AlphaFoldDB" id="A0A9D4LSJ4"/>
<gene>
    <name evidence="1" type="ORF">DPMN_026429</name>
</gene>
<evidence type="ECO:0000313" key="1">
    <source>
        <dbReference type="EMBL" id="KAH3863440.1"/>
    </source>
</evidence>
<dbReference type="EMBL" id="JAIWYP010000002">
    <property type="protein sequence ID" value="KAH3863440.1"/>
    <property type="molecule type" value="Genomic_DNA"/>
</dbReference>
<comment type="caution">
    <text evidence="1">The sequence shown here is derived from an EMBL/GenBank/DDBJ whole genome shotgun (WGS) entry which is preliminary data.</text>
</comment>
<evidence type="ECO:0000313" key="2">
    <source>
        <dbReference type="Proteomes" id="UP000828390"/>
    </source>
</evidence>